<feature type="compositionally biased region" description="Basic and acidic residues" evidence="1">
    <location>
        <begin position="316"/>
        <end position="331"/>
    </location>
</feature>
<feature type="compositionally biased region" description="Basic and acidic residues" evidence="1">
    <location>
        <begin position="34"/>
        <end position="46"/>
    </location>
</feature>
<evidence type="ECO:0000256" key="2">
    <source>
        <dbReference type="SAM" id="Phobius"/>
    </source>
</evidence>
<organism evidence="3 4">
    <name type="scientific">Streptomyces kunmingensis</name>
    <dbReference type="NCBI Taxonomy" id="68225"/>
    <lineage>
        <taxon>Bacteria</taxon>
        <taxon>Bacillati</taxon>
        <taxon>Actinomycetota</taxon>
        <taxon>Actinomycetes</taxon>
        <taxon>Kitasatosporales</taxon>
        <taxon>Streptomycetaceae</taxon>
        <taxon>Streptomyces</taxon>
    </lineage>
</organism>
<sequence>MSDEEWERFLRESEEGVPDAPKEPSARARIVTRRLQEEARPPEGWRTHTPPRRRNRLWYVVGLLIALALLVVALDRNLIPGWSDGDGDGDGDDTSQGEQATVSQPFRGSPAVHWADGVAGIEVPAAQATGWMNKTEVARALAKTRDFLVASSLDPEVLRGGRPDKALAYINPDQPDELKNLDTALSTPSEKHNPLTMFSRFDTSQVRLVGDVVKTRGLLSYRESDKGAVEVTADVTYVYAVTPAESGSDDVARTIVRRETVVNWDDPAKIVTKAGTFSVVRNSLDTTNAGCDDSYTGFFRPKFEAGQRADGPAVDPYDRDTPMEERMRESEGQECGVATRS</sequence>
<reference evidence="3 4" key="1">
    <citation type="submission" date="2022-10" db="EMBL/GenBank/DDBJ databases">
        <authorList>
            <person name="Xie J."/>
            <person name="Shen N."/>
        </authorList>
    </citation>
    <scope>NUCLEOTIDE SEQUENCE [LARGE SCALE GENOMIC DNA]</scope>
    <source>
        <strain evidence="3 4">DSM 41681</strain>
    </source>
</reference>
<keyword evidence="4" id="KW-1185">Reference proteome</keyword>
<dbReference type="Proteomes" id="UP001352223">
    <property type="component" value="Unassembled WGS sequence"/>
</dbReference>
<feature type="transmembrane region" description="Helical" evidence="2">
    <location>
        <begin position="56"/>
        <end position="74"/>
    </location>
</feature>
<keyword evidence="2" id="KW-1133">Transmembrane helix</keyword>
<evidence type="ECO:0000313" key="3">
    <source>
        <dbReference type="EMBL" id="MEB3959855.1"/>
    </source>
</evidence>
<feature type="region of interest" description="Disordered" evidence="1">
    <location>
        <begin position="306"/>
        <end position="341"/>
    </location>
</feature>
<keyword evidence="2" id="KW-0472">Membrane</keyword>
<feature type="compositionally biased region" description="Polar residues" evidence="1">
    <location>
        <begin position="96"/>
        <end position="106"/>
    </location>
</feature>
<feature type="region of interest" description="Disordered" evidence="1">
    <location>
        <begin position="84"/>
        <end position="109"/>
    </location>
</feature>
<feature type="compositionally biased region" description="Basic and acidic residues" evidence="1">
    <location>
        <begin position="7"/>
        <end position="26"/>
    </location>
</feature>
<feature type="compositionally biased region" description="Acidic residues" evidence="1">
    <location>
        <begin position="85"/>
        <end position="95"/>
    </location>
</feature>
<evidence type="ECO:0000256" key="1">
    <source>
        <dbReference type="SAM" id="MobiDB-lite"/>
    </source>
</evidence>
<comment type="caution">
    <text evidence="3">The sequence shown here is derived from an EMBL/GenBank/DDBJ whole genome shotgun (WGS) entry which is preliminary data.</text>
</comment>
<dbReference type="RefSeq" id="WP_324766838.1">
    <property type="nucleotide sequence ID" value="NZ_BAAATS010000027.1"/>
</dbReference>
<feature type="region of interest" description="Disordered" evidence="1">
    <location>
        <begin position="1"/>
        <end position="49"/>
    </location>
</feature>
<name>A0ABU6C7N1_9ACTN</name>
<evidence type="ECO:0000313" key="4">
    <source>
        <dbReference type="Proteomes" id="UP001352223"/>
    </source>
</evidence>
<gene>
    <name evidence="3" type="ORF">OKJ48_06260</name>
</gene>
<dbReference type="EMBL" id="JAOZYB010000028">
    <property type="protein sequence ID" value="MEB3959855.1"/>
    <property type="molecule type" value="Genomic_DNA"/>
</dbReference>
<proteinExistence type="predicted"/>
<protein>
    <submittedName>
        <fullName evidence="3">Uncharacterized protein</fullName>
    </submittedName>
</protein>
<accession>A0ABU6C7N1</accession>
<keyword evidence="2" id="KW-0812">Transmembrane</keyword>